<comment type="caution">
    <text evidence="9">The sequence shown here is derived from an EMBL/GenBank/DDBJ whole genome shotgun (WGS) entry which is preliminary data.</text>
</comment>
<dbReference type="FunFam" id="3.10.260.10:FF:000001">
    <property type="entry name" value="APSES transcription factor (MbpA)"/>
    <property type="match status" value="1"/>
</dbReference>
<evidence type="ECO:0000256" key="4">
    <source>
        <dbReference type="ARBA" id="ARBA00023321"/>
    </source>
</evidence>
<dbReference type="AlphaFoldDB" id="A0AA43QXK1"/>
<dbReference type="InterPro" id="IPR018004">
    <property type="entry name" value="KilA/APSES_HTH"/>
</dbReference>
<dbReference type="PROSITE" id="PS50088">
    <property type="entry name" value="ANK_REPEAT"/>
    <property type="match status" value="2"/>
</dbReference>
<dbReference type="Gene3D" id="1.25.40.20">
    <property type="entry name" value="Ankyrin repeat-containing domain"/>
    <property type="match status" value="1"/>
</dbReference>
<evidence type="ECO:0000256" key="1">
    <source>
        <dbReference type="ARBA" id="ARBA00022737"/>
    </source>
</evidence>
<keyword evidence="6" id="KW-0175">Coiled coil</keyword>
<dbReference type="InterPro" id="IPR051642">
    <property type="entry name" value="SWI6-like"/>
</dbReference>
<dbReference type="Proteomes" id="UP001161017">
    <property type="component" value="Unassembled WGS sequence"/>
</dbReference>
<feature type="domain" description="HTH APSES-type" evidence="8">
    <location>
        <begin position="8"/>
        <end position="114"/>
    </location>
</feature>
<keyword evidence="3 5" id="KW-0040">ANK repeat</keyword>
<reference evidence="9" key="1">
    <citation type="journal article" date="2023" name="Genome Biol. Evol.">
        <title>First Whole Genome Sequence and Flow Cytometry Genome Size Data for the Lichen-Forming Fungus Ramalina farinacea (Ascomycota).</title>
        <authorList>
            <person name="Llewellyn T."/>
            <person name="Mian S."/>
            <person name="Hill R."/>
            <person name="Leitch I.J."/>
            <person name="Gaya E."/>
        </authorList>
    </citation>
    <scope>NUCLEOTIDE SEQUENCE</scope>
    <source>
        <strain evidence="9">LIQ254RAFAR</strain>
    </source>
</reference>
<dbReference type="SUPFAM" id="SSF48403">
    <property type="entry name" value="Ankyrin repeat"/>
    <property type="match status" value="1"/>
</dbReference>
<feature type="repeat" description="ANK" evidence="5">
    <location>
        <begin position="375"/>
        <end position="407"/>
    </location>
</feature>
<evidence type="ECO:0000256" key="5">
    <source>
        <dbReference type="PROSITE-ProRule" id="PRU00023"/>
    </source>
</evidence>
<organism evidence="9 10">
    <name type="scientific">Ramalina farinacea</name>
    <dbReference type="NCBI Taxonomy" id="258253"/>
    <lineage>
        <taxon>Eukaryota</taxon>
        <taxon>Fungi</taxon>
        <taxon>Dikarya</taxon>
        <taxon>Ascomycota</taxon>
        <taxon>Pezizomycotina</taxon>
        <taxon>Lecanoromycetes</taxon>
        <taxon>OSLEUM clade</taxon>
        <taxon>Lecanoromycetidae</taxon>
        <taxon>Lecanorales</taxon>
        <taxon>Lecanorineae</taxon>
        <taxon>Ramalinaceae</taxon>
        <taxon>Ramalina</taxon>
    </lineage>
</organism>
<sequence>MAGHGNDIYSATYSGVPVYEFNVGQHHVMRRRYDNYVNATHILKVADYDKPARTRILEREVQKGTHEKIQGGYGKYQGTWVPLEDARQLAARSKVYDRLQPLFDFVPTNVSPPPAPKHATNVNKPKVPKGQGTKKGSKPKDVPRYNPIMSDDIEMSSQILDEDSQDAETIDTASYMDGDDGYGSQYVPGSRKRKRAIQDQTDYAHMTFADALLDYFILSSSEGPGMGMATPPGFPPNYQVDRSIDTNGHTALHWAVSMGDLDITQMLVNRNANAGVKNHRGETALIRAVVFTNNYEKRTLDDLMRFLQSTLPTSDYYGANVLHHIAMTTACQSKLKCALYYLEVILDTFSALCSSGAYPSHQFNFHSFINQQDRDGNTPLHIAARNDAKKCIRLLQEFGAHGDILNKKSQTADQALSTNRTLRNNIISSSPPRPDLDQPQQINGIDGHINNNSRPSAITTRSYRSESALSFSHQFDTLAHEKSLQLSLALDRVAKEKDEALQEAQDAVDRTDRELQATHQVALDLLARDSASLNGDSEESEVARLRQEFSTETATAEAFSEKYQHGDLHSAIRRAETALPHSAHKAPTYQFNNDALEDQAIRQHLRAAYDLHEEQLKRRRLTQEVVQAQADAGMTATGERLKGLVGKVMGVSVGEVPGLAAELLEELVGVGGEIEGVSAGVAEGGGGMDGVEMGGEGGIAAVAVM</sequence>
<dbReference type="GO" id="GO:0003677">
    <property type="term" value="F:DNA binding"/>
    <property type="evidence" value="ECO:0007669"/>
    <property type="project" value="InterPro"/>
</dbReference>
<dbReference type="Pfam" id="PF12796">
    <property type="entry name" value="Ank_2"/>
    <property type="match status" value="1"/>
</dbReference>
<evidence type="ECO:0000256" key="6">
    <source>
        <dbReference type="SAM" id="Coils"/>
    </source>
</evidence>
<dbReference type="EMBL" id="JAPUFD010000026">
    <property type="protein sequence ID" value="MDI1493429.1"/>
    <property type="molecule type" value="Genomic_DNA"/>
</dbReference>
<protein>
    <submittedName>
        <fullName evidence="9">Transcription factor mbp1 (MBF subunit p120)</fullName>
    </submittedName>
</protein>
<dbReference type="InterPro" id="IPR002110">
    <property type="entry name" value="Ankyrin_rpt"/>
</dbReference>
<keyword evidence="4" id="KW-0183">Conidiation</keyword>
<keyword evidence="10" id="KW-1185">Reference proteome</keyword>
<dbReference type="GO" id="GO:0001228">
    <property type="term" value="F:DNA-binding transcription activator activity, RNA polymerase II-specific"/>
    <property type="evidence" value="ECO:0007669"/>
    <property type="project" value="UniProtKB-ARBA"/>
</dbReference>
<accession>A0AA43QXK1</accession>
<dbReference type="Gene3D" id="3.10.260.10">
    <property type="entry name" value="Transcription regulator HTH, APSES-type DNA-binding domain"/>
    <property type="match status" value="1"/>
</dbReference>
<evidence type="ECO:0000259" key="8">
    <source>
        <dbReference type="PROSITE" id="PS51299"/>
    </source>
</evidence>
<dbReference type="SMART" id="SM01252">
    <property type="entry name" value="KilA-N"/>
    <property type="match status" value="1"/>
</dbReference>
<evidence type="ECO:0000256" key="2">
    <source>
        <dbReference type="ARBA" id="ARBA00022969"/>
    </source>
</evidence>
<feature type="region of interest" description="Disordered" evidence="7">
    <location>
        <begin position="173"/>
        <end position="193"/>
    </location>
</feature>
<feature type="coiled-coil region" evidence="6">
    <location>
        <begin position="490"/>
        <end position="521"/>
    </location>
</feature>
<dbReference type="GO" id="GO:0030907">
    <property type="term" value="C:MBF transcription complex"/>
    <property type="evidence" value="ECO:0007669"/>
    <property type="project" value="TreeGrafter"/>
</dbReference>
<dbReference type="GO" id="GO:0033309">
    <property type="term" value="C:SBF transcription complex"/>
    <property type="evidence" value="ECO:0007669"/>
    <property type="project" value="TreeGrafter"/>
</dbReference>
<dbReference type="Pfam" id="PF00023">
    <property type="entry name" value="Ank"/>
    <property type="match status" value="1"/>
</dbReference>
<evidence type="ECO:0000256" key="7">
    <source>
        <dbReference type="SAM" id="MobiDB-lite"/>
    </source>
</evidence>
<dbReference type="PROSITE" id="PS51299">
    <property type="entry name" value="HTH_APSES"/>
    <property type="match status" value="1"/>
</dbReference>
<dbReference type="InterPro" id="IPR036770">
    <property type="entry name" value="Ankyrin_rpt-contain_sf"/>
</dbReference>
<dbReference type="InterPro" id="IPR036887">
    <property type="entry name" value="HTH_APSES_sf"/>
</dbReference>
<name>A0AA43QXK1_9LECA</name>
<dbReference type="PROSITE" id="PS50297">
    <property type="entry name" value="ANK_REP_REGION"/>
    <property type="match status" value="2"/>
</dbReference>
<dbReference type="InterPro" id="IPR003163">
    <property type="entry name" value="Tscrpt_reg_HTH_APSES-type"/>
</dbReference>
<dbReference type="SMART" id="SM00248">
    <property type="entry name" value="ANK"/>
    <property type="match status" value="2"/>
</dbReference>
<gene>
    <name evidence="9" type="primary">MBP1</name>
    <name evidence="9" type="ORF">OHK93_005218</name>
</gene>
<evidence type="ECO:0000313" key="10">
    <source>
        <dbReference type="Proteomes" id="UP001161017"/>
    </source>
</evidence>
<dbReference type="PANTHER" id="PTHR43828">
    <property type="entry name" value="ASPARAGINASE"/>
    <property type="match status" value="1"/>
</dbReference>
<dbReference type="Pfam" id="PF04383">
    <property type="entry name" value="KilA-N"/>
    <property type="match status" value="1"/>
</dbReference>
<evidence type="ECO:0000313" key="9">
    <source>
        <dbReference type="EMBL" id="MDI1493429.1"/>
    </source>
</evidence>
<feature type="region of interest" description="Disordered" evidence="7">
    <location>
        <begin position="107"/>
        <end position="147"/>
    </location>
</feature>
<keyword evidence="2" id="KW-0749">Sporulation</keyword>
<dbReference type="GO" id="GO:0030435">
    <property type="term" value="P:sporulation resulting in formation of a cellular spore"/>
    <property type="evidence" value="ECO:0007669"/>
    <property type="project" value="UniProtKB-KW"/>
</dbReference>
<dbReference type="SUPFAM" id="SSF54616">
    <property type="entry name" value="DNA-binding domain of Mlu1-box binding protein MBP1"/>
    <property type="match status" value="1"/>
</dbReference>
<dbReference type="GO" id="GO:0048315">
    <property type="term" value="P:conidium formation"/>
    <property type="evidence" value="ECO:0007669"/>
    <property type="project" value="UniProtKB-KW"/>
</dbReference>
<feature type="repeat" description="ANK" evidence="5">
    <location>
        <begin position="247"/>
        <end position="279"/>
    </location>
</feature>
<evidence type="ECO:0000256" key="3">
    <source>
        <dbReference type="ARBA" id="ARBA00023043"/>
    </source>
</evidence>
<proteinExistence type="predicted"/>
<dbReference type="PANTHER" id="PTHR43828:SF15">
    <property type="entry name" value="TRANSCRIPTION FACTOR MBP1"/>
    <property type="match status" value="1"/>
</dbReference>
<keyword evidence="1" id="KW-0677">Repeat</keyword>